<reference evidence="3 4" key="1">
    <citation type="submission" date="2017-12" db="EMBL/GenBank/DDBJ databases">
        <title>Hemimetabolous genomes reveal molecular basis of termite eusociality.</title>
        <authorList>
            <person name="Harrison M.C."/>
            <person name="Jongepier E."/>
            <person name="Robertson H.M."/>
            <person name="Arning N."/>
            <person name="Bitard-Feildel T."/>
            <person name="Chao H."/>
            <person name="Childers C.P."/>
            <person name="Dinh H."/>
            <person name="Doddapaneni H."/>
            <person name="Dugan S."/>
            <person name="Gowin J."/>
            <person name="Greiner C."/>
            <person name="Han Y."/>
            <person name="Hu H."/>
            <person name="Hughes D.S.T."/>
            <person name="Huylmans A.-K."/>
            <person name="Kemena C."/>
            <person name="Kremer L.P.M."/>
            <person name="Lee S.L."/>
            <person name="Lopez-Ezquerra A."/>
            <person name="Mallet L."/>
            <person name="Monroy-Kuhn J.M."/>
            <person name="Moser A."/>
            <person name="Murali S.C."/>
            <person name="Muzny D.M."/>
            <person name="Otani S."/>
            <person name="Piulachs M.-D."/>
            <person name="Poelchau M."/>
            <person name="Qu J."/>
            <person name="Schaub F."/>
            <person name="Wada-Katsumata A."/>
            <person name="Worley K.C."/>
            <person name="Xie Q."/>
            <person name="Ylla G."/>
            <person name="Poulsen M."/>
            <person name="Gibbs R.A."/>
            <person name="Schal C."/>
            <person name="Richards S."/>
            <person name="Belles X."/>
            <person name="Korb J."/>
            <person name="Bornberg-Bauer E."/>
        </authorList>
    </citation>
    <scope>NUCLEOTIDE SEQUENCE [LARGE SCALE GENOMIC DNA]</scope>
    <source>
        <tissue evidence="3">Whole body</tissue>
    </source>
</reference>
<accession>A0A2J7RFT6</accession>
<feature type="compositionally biased region" description="Basic residues" evidence="2">
    <location>
        <begin position="68"/>
        <end position="77"/>
    </location>
</feature>
<comment type="caution">
    <text evidence="3">The sequence shown here is derived from an EMBL/GenBank/DDBJ whole genome shotgun (WGS) entry which is preliminary data.</text>
</comment>
<evidence type="ECO:0000313" key="3">
    <source>
        <dbReference type="EMBL" id="PNF39692.1"/>
    </source>
</evidence>
<feature type="coiled-coil region" evidence="1">
    <location>
        <begin position="2289"/>
        <end position="2330"/>
    </location>
</feature>
<feature type="coiled-coil region" evidence="1">
    <location>
        <begin position="851"/>
        <end position="1027"/>
    </location>
</feature>
<dbReference type="Proteomes" id="UP000235965">
    <property type="component" value="Unassembled WGS sequence"/>
</dbReference>
<dbReference type="FunCoup" id="A0A2J7RFT6">
    <property type="interactions" value="108"/>
</dbReference>
<sequence length="2841" mass="329681">MSWSPGGDTGEEPPPSYQEEGDMKDQFQQQQEKIAELKELLKQNEEKLMNKEKEVEQYATKLSDIKSRSKASKRKSVVQKQDSPEQVEDLETPKKGSHKEEVSTPVRKSTEKVPKGNLVLLRKKLEENRLKFEQRGKEINESKKGIEEMVQHLKTQLDERDVTIQELQKGLQHHQSPAKLTELQEMKENVNSSVESSGQTPEEISTQTANRDNKITELNNRIAELETTILDLQENFREKDSVIDARTKAITLMSEDFSRRNKITLDNLEETREEMRKMQSNFVTQEGKMKEENERLKEELAAKDHRLHHLEDSVKSLESIRFDLSTRNAGLQEKVVKVQEQLKGLQERPPEEQDHTRVEDLTRQLDDANKQIMKLKAQQKTKVKNLNKQLDELRKMSDASEEIMKLQNRVAELEEDKGNLQLHLVDFDELKVSEAHWRTRVLELEERVLQQSQDLDSHVHMIALLEAEKLDNMQVIHFEKEKVSSLETEIESLRSSLQDLENQKVSLEMKTVDLEEQIDTLIKEKAELIEEVEMMSHERQGLAAEHPIARNRENNSDTKKLFQSVELVEGQEEEKQLPADTGETETMNKSLQQLKVELLSTNKVIEEQKEIIMNLKCKIDSRDEELEMQNEIIKKLEHLSGDYNDRDDRIAEIVKELSEMAGDLEEWKTRCTEVEKRLQDLGNEKMELEERFKEIKSENSVLNEELTKQREVANDLASKLKEQSNAITGRDERISSLQGLIEQNGQTLEAREMTLKDVHEKLNNVEKQYELRLSELKLTLANKERELLDMTSALMQQEIILKDKETDITELSETLQKQSHEFAYLQQHLSTVEKNVFLQFRAQLDEMSVTLAEKDQLNHQLVEECQKYRQQIESLTTELSDKVQVIARLETQTEKFKEVELQFQSAVSNLKSCEEELSNLKQELVLKQSEVEEKTDKLKQVEGRVTELIEKNKKFIANLKAKAVALKGHEQKLQQYEAVVQAKEKLISELTAENEELLKRQADKTDLEQQVNTIAILTKEVNEERSRTELIGDELAKATEKIVSLERELKLSGFKLDEMNLMKDTYEAMTNKVSELEHEINTIQMELRNSADRIMLLEKDNIRLTEERKAKEQQEEKKSSLLQDKIKELKAELLKQTEELEKLKAEKNELLQQVLSSSDSIAKASELEEQVRIRDQRLAEFEEQLMSSFELNKQSLSAVEAKLQEREAVVESLEQELSKATERVEHLEEGLAFAEERCQSLESKVEALSIRLQESDRVKEEVVESEEMLEQRLTVLIGSEESLKRKLEVLSVENEELTLRIAELTKENGGLQKEIMNIESTVKELQKELERLSPFEYSFVQASEKAEALQAELKRAITELEHRMKEKVQEVQQHAENLETDLRNVNVQLEHAELEKRTLIEQYEKLNDVKVRLEDEVERLSHILEVHKQAISDLKKELQEKLFIFETTISEKEVARKELEERVQMLETELQEKMSGYEEKERAASDMNVKIHLLEEELKVMTSAVDTATSEKEEIKNKLNERIALLEKELEGAVLSFESASSEKEKVHCELQEVLQFQEAELKRYQHMLEVMQSPTETDSNVSRVDSEEQVASLTAELGHLKSVLTQKVNEIKSYQTRLLQLQFKNVPDDEHDDHPYLQAKVSHLEDSNIKLLEIIHIKEVQISDLSTAVAASSTELGQLRSELKSYHHRVEELTKQVNILQQEAMNKNNYIQQLQMTLAETEVQFPSQVESATQESRLKLSALEKQNKELFKELLKVKAQHTVADIVRVAEEHVQNMSTALEDPDHGHKSVTLQQTVQEQSDSFGTEDRIKELEEELQLIQSERDEALLKITELASKIPPTSGDTVLIFEHNALVKGSTEVSTPWQQMNISQNLRKIEPSVAQDSSVAVAPQDVAPETVLNLSSSNWDMGIEGEEEGWGWGSDEARLEEEHIRKQHETVLYSEPSDVLNDRIVTLENHIKDVIAEKEKLSEELHAAQVRSGKMLKKLKDLKLKNDSLLKENIELAKKSGDKNFGDLDQAIEEELKIHIDNLEKELEEVRNEKDSACGEKERLESHIDMLTCANDRLVEMKERQDIDIEMWKQRNRDLSNEVQSLEWRIGELMEENKSVTESSTQGNHSERESFFSWDKHAFTSNSRSFMDTESTNNELQEQLAALSADNENLQRLIEEQRNLRLAAEVELQKIQQRKSQTDTEMQFCSEEGSNVKEHSDVVTEYKTVEELKQECDRLMEEKNNFQNAYHALKTEYDRMCTESEQYVVATEKKYEAVQFEYTKKIEDVCDEKIKIEEYYRNVLKERDLLAEELQQLSTNLADLTQKHKTLEQEYSNIKEHLTMQEKALSFENEQKCGLERELAHLISQMESNSLGLTDTSELLHKQQMRISELEMELQGKTEEIEKLRQLIENQKLEQAQGEQEWNSKLEHCRKELELCTEELHKQQNHHSILLKECQELRDHNDEMIRCHVLEALNAKEKEIGKLKVYLAEKEAVVLELEQRTKENQRVNESLDLLSARDKDIESLKTRLTQKEKEIEELYSIRDKDMDNLKIMLSEKEQKFEELLGQKDHDIYNLQVQLSEKDARISELQQTLDEEARQLTELRTLLEDRELQLKQLKDELMTTRSKEEQDLSVLPNQPHDSFSSSLTDEIKPSVQDSPERRGRKDSSSSDAQQGELDLALYMLHQRDVRCDELTLELMQLLEERDSLQLRLSNALRMNEELRARIRTSVTSSPDKTADQSQSREQVPQHIAAAVSLPPSVSAAMQEPQEDLQILANKLSQLHSVGYHRDVTLQDEREQRHSEQMRMLHPRGSGIVVDASYTLSRDVQSPSTVLLNWIWGRSTPRVMHV</sequence>
<evidence type="ECO:0000256" key="1">
    <source>
        <dbReference type="SAM" id="Coils"/>
    </source>
</evidence>
<name>A0A2J7RFT6_9NEOP</name>
<feature type="coiled-coil region" evidence="1">
    <location>
        <begin position="748"/>
        <end position="821"/>
    </location>
</feature>
<dbReference type="PANTHER" id="PTHR23159:SF31">
    <property type="entry name" value="CENTROSOME-ASSOCIATED PROTEIN CEP250 ISOFORM X1"/>
    <property type="match status" value="1"/>
</dbReference>
<organism evidence="3 4">
    <name type="scientific">Cryptotermes secundus</name>
    <dbReference type="NCBI Taxonomy" id="105785"/>
    <lineage>
        <taxon>Eukaryota</taxon>
        <taxon>Metazoa</taxon>
        <taxon>Ecdysozoa</taxon>
        <taxon>Arthropoda</taxon>
        <taxon>Hexapoda</taxon>
        <taxon>Insecta</taxon>
        <taxon>Pterygota</taxon>
        <taxon>Neoptera</taxon>
        <taxon>Polyneoptera</taxon>
        <taxon>Dictyoptera</taxon>
        <taxon>Blattodea</taxon>
        <taxon>Blattoidea</taxon>
        <taxon>Termitoidae</taxon>
        <taxon>Kalotermitidae</taxon>
        <taxon>Cryptotermitinae</taxon>
        <taxon>Cryptotermes</taxon>
    </lineage>
</organism>
<feature type="coiled-coil region" evidence="1">
    <location>
        <begin position="1953"/>
        <end position="2105"/>
    </location>
</feature>
<feature type="coiled-coil region" evidence="1">
    <location>
        <begin position="2683"/>
        <end position="2717"/>
    </location>
</feature>
<keyword evidence="1" id="KW-0175">Coiled coil</keyword>
<feature type="region of interest" description="Disordered" evidence="2">
    <location>
        <begin position="1"/>
        <end position="32"/>
    </location>
</feature>
<feature type="coiled-coil region" evidence="1">
    <location>
        <begin position="476"/>
        <end position="545"/>
    </location>
</feature>
<dbReference type="OrthoDB" id="2441647at2759"/>
<dbReference type="SUPFAM" id="SSF57997">
    <property type="entry name" value="Tropomyosin"/>
    <property type="match status" value="1"/>
</dbReference>
<feature type="region of interest" description="Disordered" evidence="2">
    <location>
        <begin position="2617"/>
        <end position="2666"/>
    </location>
</feature>
<feature type="region of interest" description="Disordered" evidence="2">
    <location>
        <begin position="2719"/>
        <end position="2741"/>
    </location>
</feature>
<feature type="coiled-coil region" evidence="1">
    <location>
        <begin position="1059"/>
        <end position="1536"/>
    </location>
</feature>
<feature type="coiled-coil region" evidence="1">
    <location>
        <begin position="261"/>
        <end position="423"/>
    </location>
</feature>
<feature type="compositionally biased region" description="Basic and acidic residues" evidence="2">
    <location>
        <begin position="91"/>
        <end position="114"/>
    </location>
</feature>
<feature type="compositionally biased region" description="Polar residues" evidence="2">
    <location>
        <begin position="2720"/>
        <end position="2738"/>
    </location>
</feature>
<evidence type="ECO:0008006" key="5">
    <source>
        <dbReference type="Google" id="ProtNLM"/>
    </source>
</evidence>
<feature type="coiled-coil region" evidence="1">
    <location>
        <begin position="1804"/>
        <end position="1831"/>
    </location>
</feature>
<gene>
    <name evidence="3" type="ORF">B7P43_G05662</name>
</gene>
<feature type="coiled-coil region" evidence="1">
    <location>
        <begin position="2373"/>
        <end position="2439"/>
    </location>
</feature>
<dbReference type="STRING" id="105785.A0A2J7RFT6"/>
<feature type="region of interest" description="Disordered" evidence="2">
    <location>
        <begin position="54"/>
        <end position="115"/>
    </location>
</feature>
<feature type="coiled-coil region" evidence="1">
    <location>
        <begin position="2211"/>
        <end position="2245"/>
    </location>
</feature>
<dbReference type="Gene3D" id="1.20.5.490">
    <property type="entry name" value="Single helix bin"/>
    <property type="match status" value="1"/>
</dbReference>
<feature type="compositionally biased region" description="Basic and acidic residues" evidence="2">
    <location>
        <begin position="2650"/>
        <end position="2660"/>
    </location>
</feature>
<feature type="compositionally biased region" description="Polar residues" evidence="2">
    <location>
        <begin position="2627"/>
        <end position="2640"/>
    </location>
</feature>
<proteinExistence type="predicted"/>
<dbReference type="InParanoid" id="A0A2J7RFT6"/>
<feature type="coiled-coil region" evidence="1">
    <location>
        <begin position="2139"/>
        <end position="2187"/>
    </location>
</feature>
<dbReference type="EMBL" id="NEVH01004410">
    <property type="protein sequence ID" value="PNF39692.1"/>
    <property type="molecule type" value="Genomic_DNA"/>
</dbReference>
<dbReference type="PANTHER" id="PTHR23159">
    <property type="entry name" value="CENTROSOMAL PROTEIN 2"/>
    <property type="match status" value="1"/>
</dbReference>
<feature type="coiled-coil region" evidence="1">
    <location>
        <begin position="664"/>
        <end position="723"/>
    </location>
</feature>
<protein>
    <recommendedName>
        <fullName evidence="5">Golgin subfamily B member 1</fullName>
    </recommendedName>
</protein>
<evidence type="ECO:0000313" key="4">
    <source>
        <dbReference type="Proteomes" id="UP000235965"/>
    </source>
</evidence>
<keyword evidence="4" id="KW-1185">Reference proteome</keyword>
<evidence type="ECO:0000256" key="2">
    <source>
        <dbReference type="SAM" id="MobiDB-lite"/>
    </source>
</evidence>
<feature type="coiled-coil region" evidence="1">
    <location>
        <begin position="1677"/>
        <end position="1761"/>
    </location>
</feature>